<keyword evidence="3" id="KW-0347">Helicase</keyword>
<organism evidence="7">
    <name type="scientific">Sesamum calycinum</name>
    <dbReference type="NCBI Taxonomy" id="2727403"/>
    <lineage>
        <taxon>Eukaryota</taxon>
        <taxon>Viridiplantae</taxon>
        <taxon>Streptophyta</taxon>
        <taxon>Embryophyta</taxon>
        <taxon>Tracheophyta</taxon>
        <taxon>Spermatophyta</taxon>
        <taxon>Magnoliopsida</taxon>
        <taxon>eudicotyledons</taxon>
        <taxon>Gunneridae</taxon>
        <taxon>Pentapetalae</taxon>
        <taxon>asterids</taxon>
        <taxon>lamiids</taxon>
        <taxon>Lamiales</taxon>
        <taxon>Pedaliaceae</taxon>
        <taxon>Sesamum</taxon>
    </lineage>
</organism>
<feature type="compositionally biased region" description="Basic residues" evidence="5">
    <location>
        <begin position="92"/>
        <end position="102"/>
    </location>
</feature>
<keyword evidence="4" id="KW-0067">ATP-binding</keyword>
<dbReference type="PROSITE" id="PS50802">
    <property type="entry name" value="OTU"/>
    <property type="match status" value="1"/>
</dbReference>
<dbReference type="Gene3D" id="3.40.50.300">
    <property type="entry name" value="P-loop containing nucleotide triphosphate hydrolases"/>
    <property type="match status" value="1"/>
</dbReference>
<dbReference type="GO" id="GO:0004386">
    <property type="term" value="F:helicase activity"/>
    <property type="evidence" value="ECO:0007669"/>
    <property type="project" value="UniProtKB-KW"/>
</dbReference>
<dbReference type="InterPro" id="IPR027417">
    <property type="entry name" value="P-loop_NTPase"/>
</dbReference>
<feature type="domain" description="OTU" evidence="6">
    <location>
        <begin position="526"/>
        <end position="666"/>
    </location>
</feature>
<reference evidence="7" key="2">
    <citation type="journal article" date="2024" name="Plant">
        <title>Genomic evolution and insights into agronomic trait innovations of Sesamum species.</title>
        <authorList>
            <person name="Miao H."/>
            <person name="Wang L."/>
            <person name="Qu L."/>
            <person name="Liu H."/>
            <person name="Sun Y."/>
            <person name="Le M."/>
            <person name="Wang Q."/>
            <person name="Wei S."/>
            <person name="Zheng Y."/>
            <person name="Lin W."/>
            <person name="Duan Y."/>
            <person name="Cao H."/>
            <person name="Xiong S."/>
            <person name="Wang X."/>
            <person name="Wei L."/>
            <person name="Li C."/>
            <person name="Ma Q."/>
            <person name="Ju M."/>
            <person name="Zhao R."/>
            <person name="Li G."/>
            <person name="Mu C."/>
            <person name="Tian Q."/>
            <person name="Mei H."/>
            <person name="Zhang T."/>
            <person name="Gao T."/>
            <person name="Zhang H."/>
        </authorList>
    </citation>
    <scope>NUCLEOTIDE SEQUENCE</scope>
    <source>
        <strain evidence="7">KEN8</strain>
    </source>
</reference>
<feature type="compositionally biased region" description="Basic and acidic residues" evidence="5">
    <location>
        <begin position="103"/>
        <end position="117"/>
    </location>
</feature>
<gene>
    <name evidence="7" type="ORF">Scaly_0562700</name>
</gene>
<proteinExistence type="predicted"/>
<evidence type="ECO:0000259" key="6">
    <source>
        <dbReference type="PROSITE" id="PS50802"/>
    </source>
</evidence>
<dbReference type="PANTHER" id="PTHR47960">
    <property type="entry name" value="DEAD-BOX ATP-DEPENDENT RNA HELICASE 50"/>
    <property type="match status" value="1"/>
</dbReference>
<evidence type="ECO:0000256" key="2">
    <source>
        <dbReference type="ARBA" id="ARBA00022801"/>
    </source>
</evidence>
<dbReference type="InterPro" id="IPR011545">
    <property type="entry name" value="DEAD/DEAH_box_helicase_dom"/>
</dbReference>
<evidence type="ECO:0000256" key="3">
    <source>
        <dbReference type="ARBA" id="ARBA00022806"/>
    </source>
</evidence>
<comment type="caution">
    <text evidence="7">The sequence shown here is derived from an EMBL/GenBank/DDBJ whole genome shotgun (WGS) entry which is preliminary data.</text>
</comment>
<dbReference type="EMBL" id="JACGWM010000003">
    <property type="protein sequence ID" value="KAL0382754.1"/>
    <property type="molecule type" value="Genomic_DNA"/>
</dbReference>
<accession>A0AAW2RRK3</accession>
<dbReference type="GO" id="GO:0003676">
    <property type="term" value="F:nucleic acid binding"/>
    <property type="evidence" value="ECO:0007669"/>
    <property type="project" value="InterPro"/>
</dbReference>
<evidence type="ECO:0000256" key="4">
    <source>
        <dbReference type="ARBA" id="ARBA00022840"/>
    </source>
</evidence>
<dbReference type="SUPFAM" id="SSF52540">
    <property type="entry name" value="P-loop containing nucleoside triphosphate hydrolases"/>
    <property type="match status" value="1"/>
</dbReference>
<dbReference type="AlphaFoldDB" id="A0AAW2RRK3"/>
<dbReference type="InterPro" id="IPR003323">
    <property type="entry name" value="OTU_dom"/>
</dbReference>
<evidence type="ECO:0000256" key="5">
    <source>
        <dbReference type="SAM" id="MobiDB-lite"/>
    </source>
</evidence>
<dbReference type="Pfam" id="PF00270">
    <property type="entry name" value="DEAD"/>
    <property type="match status" value="1"/>
</dbReference>
<dbReference type="SUPFAM" id="SSF54001">
    <property type="entry name" value="Cysteine proteinases"/>
    <property type="match status" value="1"/>
</dbReference>
<dbReference type="Gene3D" id="3.90.70.80">
    <property type="match status" value="1"/>
</dbReference>
<dbReference type="FunFam" id="3.90.70.80:FF:000007">
    <property type="entry name" value="OTU domain-containing protein"/>
    <property type="match status" value="1"/>
</dbReference>
<keyword evidence="1" id="KW-0547">Nucleotide-binding</keyword>
<dbReference type="InterPro" id="IPR047947">
    <property type="entry name" value="OTU4_OTU"/>
</dbReference>
<evidence type="ECO:0000313" key="7">
    <source>
        <dbReference type="EMBL" id="KAL0382754.1"/>
    </source>
</evidence>
<dbReference type="InterPro" id="IPR038765">
    <property type="entry name" value="Papain-like_cys_pep_sf"/>
</dbReference>
<feature type="compositionally biased region" description="Basic and acidic residues" evidence="5">
    <location>
        <begin position="81"/>
        <end position="91"/>
    </location>
</feature>
<dbReference type="GO" id="GO:0005524">
    <property type="term" value="F:ATP binding"/>
    <property type="evidence" value="ECO:0007669"/>
    <property type="project" value="UniProtKB-KW"/>
</dbReference>
<dbReference type="Pfam" id="PF02338">
    <property type="entry name" value="OTU"/>
    <property type="match status" value="1"/>
</dbReference>
<name>A0AAW2RRK3_9LAMI</name>
<feature type="region of interest" description="Disordered" evidence="5">
    <location>
        <begin position="1"/>
        <end position="31"/>
    </location>
</feature>
<dbReference type="GO" id="GO:0016787">
    <property type="term" value="F:hydrolase activity"/>
    <property type="evidence" value="ECO:0007669"/>
    <property type="project" value="UniProtKB-KW"/>
</dbReference>
<feature type="region of interest" description="Disordered" evidence="5">
    <location>
        <begin position="79"/>
        <end position="117"/>
    </location>
</feature>
<protein>
    <submittedName>
        <fullName evidence="7">OVARIAN TUMOR DOMAIN-containing deubiquitinating enzyme 4</fullName>
    </submittedName>
</protein>
<reference evidence="7" key="1">
    <citation type="submission" date="2020-06" db="EMBL/GenBank/DDBJ databases">
        <authorList>
            <person name="Li T."/>
            <person name="Hu X."/>
            <person name="Zhang T."/>
            <person name="Song X."/>
            <person name="Zhang H."/>
            <person name="Dai N."/>
            <person name="Sheng W."/>
            <person name="Hou X."/>
            <person name="Wei L."/>
        </authorList>
    </citation>
    <scope>NUCLEOTIDE SEQUENCE</scope>
    <source>
        <strain evidence="7">KEN8</strain>
        <tissue evidence="7">Leaf</tissue>
    </source>
</reference>
<dbReference type="CDD" id="cd22760">
    <property type="entry name" value="OTU_plant_OTU4-like"/>
    <property type="match status" value="1"/>
</dbReference>
<keyword evidence="2" id="KW-0378">Hydrolase</keyword>
<sequence>MGRSDDSISRRRNKKNRKKQENKTDSSSKVSARVAAIIAAKKRRQSGKRRNCQTLSFDQATSFDVWLIGMCFSVPTPEDPFNDKLGKNEPTRKRKRNSKATRKLVDKSGRGLKKESFKDNDVDEDLRGHKVMESLNVEKGKLALVSSISFMGPEIAFNLGKPTCQIIKRDGSKHSWKEFGSENNTECPSKFLIMCLNSIQNALESGGALSSEGEKPLFANAWGLEFWNCYCTGKDVLETTGAGATVEQIAWMASTAADTISMKEKEGLSLSGPFLLYLVPSQEKASKVRQVCKPLKALGILTVSLHSGASIDHQINGLKSCEPEFLVSTPERLLELLSLKAVDISGVSLLVIDGLVAPFSGAYFDAVKSIRQFIPEKLQTLLIRAYSGTLHSSGKLVVTRLSSLSTVDAILKSLASVIQVGNCLHSSDSTSKEFPKHLADISPSSRLFSQMNLRRRRTAVLGRRERESVKGGEGSWNVAWDARPARWLHHPDSAWLLFAAAPAIDSDPIPNPAAEDEVKSDVTCNYRVTGVVADGRCLFRAVAHMACLRNGEEAPDENRQRELADELRAQVVEELLKRRKEVEWFIEEDFDVYVKRIQEPYVWGGEPELLMSSHVLRTPIAVFMKERRNGSLMNIANYGEEYRKDEDNPINVLFHGYGHYDILETLATC</sequence>
<evidence type="ECO:0000256" key="1">
    <source>
        <dbReference type="ARBA" id="ARBA00022741"/>
    </source>
</evidence>